<dbReference type="InterPro" id="IPR004568">
    <property type="entry name" value="Ppantetheine-prot_Trfase_dom"/>
</dbReference>
<feature type="binding site" evidence="8">
    <location>
        <position position="6"/>
    </location>
    <ligand>
        <name>Mg(2+)</name>
        <dbReference type="ChEBI" id="CHEBI:18420"/>
    </ligand>
</feature>
<comment type="catalytic activity">
    <reaction evidence="8">
        <text>apo-[ACP] + CoA = holo-[ACP] + adenosine 3',5'-bisphosphate + H(+)</text>
        <dbReference type="Rhea" id="RHEA:12068"/>
        <dbReference type="Rhea" id="RHEA-COMP:9685"/>
        <dbReference type="Rhea" id="RHEA-COMP:9690"/>
        <dbReference type="ChEBI" id="CHEBI:15378"/>
        <dbReference type="ChEBI" id="CHEBI:29999"/>
        <dbReference type="ChEBI" id="CHEBI:57287"/>
        <dbReference type="ChEBI" id="CHEBI:58343"/>
        <dbReference type="ChEBI" id="CHEBI:64479"/>
        <dbReference type="EC" id="2.7.8.7"/>
    </reaction>
</comment>
<keyword evidence="6 8" id="KW-0443">Lipid metabolism</keyword>
<dbReference type="EC" id="2.7.8.7" evidence="8"/>
<dbReference type="InterPro" id="IPR008278">
    <property type="entry name" value="4-PPantetheinyl_Trfase_dom"/>
</dbReference>
<dbReference type="RefSeq" id="WP_172230564.1">
    <property type="nucleotide sequence ID" value="NZ_CP035946.1"/>
</dbReference>
<dbReference type="SUPFAM" id="SSF56214">
    <property type="entry name" value="4'-phosphopantetheinyl transferase"/>
    <property type="match status" value="1"/>
</dbReference>
<evidence type="ECO:0000256" key="3">
    <source>
        <dbReference type="ARBA" id="ARBA00022723"/>
    </source>
</evidence>
<reference evidence="10 11" key="1">
    <citation type="submission" date="2020-07" db="EMBL/GenBank/DDBJ databases">
        <title>Transfer of Campylobacter canadensis to the novel genus Avispirillum gen. nov., that also includes two novel species recovered from migratory waterfowl: Avispirillum anseris sp. nov. and Avispirillum brantae sp. nov.</title>
        <authorList>
            <person name="Miller W.G."/>
            <person name="Chapman M.H."/>
            <person name="Yee E."/>
            <person name="Inglis G.D."/>
        </authorList>
    </citation>
    <scope>NUCLEOTIDE SEQUENCE [LARGE SCALE GENOMIC DNA]</scope>
    <source>
        <strain evidence="10 11">L283</strain>
    </source>
</reference>
<evidence type="ECO:0000256" key="6">
    <source>
        <dbReference type="ARBA" id="ARBA00023098"/>
    </source>
</evidence>
<comment type="caution">
    <text evidence="10">The sequence shown here is derived from an EMBL/GenBank/DDBJ whole genome shotgun (WGS) entry which is preliminary data.</text>
</comment>
<keyword evidence="2 8" id="KW-0808">Transferase</keyword>
<dbReference type="InterPro" id="IPR002582">
    <property type="entry name" value="ACPS"/>
</dbReference>
<dbReference type="InterPro" id="IPR037143">
    <property type="entry name" value="4-PPantetheinyl_Trfase_dom_sf"/>
</dbReference>
<dbReference type="NCBIfam" id="TIGR00516">
    <property type="entry name" value="acpS"/>
    <property type="match status" value="1"/>
</dbReference>
<keyword evidence="7 8" id="KW-0275">Fatty acid biosynthesis</keyword>
<comment type="subcellular location">
    <subcellularLocation>
        <location evidence="8">Cytoplasm</location>
    </subcellularLocation>
</comment>
<feature type="binding site" evidence="8">
    <location>
        <position position="53"/>
    </location>
    <ligand>
        <name>Mg(2+)</name>
        <dbReference type="ChEBI" id="CHEBI:18420"/>
    </ligand>
</feature>
<feature type="domain" description="4'-phosphopantetheinyl transferase" evidence="9">
    <location>
        <begin position="3"/>
        <end position="92"/>
    </location>
</feature>
<evidence type="ECO:0000259" key="9">
    <source>
        <dbReference type="Pfam" id="PF01648"/>
    </source>
</evidence>
<evidence type="ECO:0000256" key="2">
    <source>
        <dbReference type="ARBA" id="ARBA00022679"/>
    </source>
</evidence>
<keyword evidence="8" id="KW-0963">Cytoplasm</keyword>
<sequence>MKIGCDVVDVKRIEKILNSKIKNSFINKILSTTEIQHLKLNANSLAGYFAAKEAALKALGVGISPTCTFKDVLLSKDNLGQPLISFSNKTIKEFNIKNASLSISHDAGIAMAVVLVEFNNV</sequence>
<evidence type="ECO:0000313" key="11">
    <source>
        <dbReference type="Proteomes" id="UP000786183"/>
    </source>
</evidence>
<dbReference type="Pfam" id="PF01648">
    <property type="entry name" value="ACPS"/>
    <property type="match status" value="1"/>
</dbReference>
<organism evidence="10 11">
    <name type="scientific">Campylobacter canadensis</name>
    <dbReference type="NCBI Taxonomy" id="449520"/>
    <lineage>
        <taxon>Bacteria</taxon>
        <taxon>Pseudomonadati</taxon>
        <taxon>Campylobacterota</taxon>
        <taxon>Epsilonproteobacteria</taxon>
        <taxon>Campylobacterales</taxon>
        <taxon>Campylobacteraceae</taxon>
        <taxon>Campylobacter</taxon>
    </lineage>
</organism>
<proteinExistence type="inferred from homology"/>
<dbReference type="Gene3D" id="3.90.470.20">
    <property type="entry name" value="4'-phosphopantetheinyl transferase domain"/>
    <property type="match status" value="1"/>
</dbReference>
<name>A0ABS7WSJ0_9BACT</name>
<dbReference type="NCBIfam" id="TIGR00556">
    <property type="entry name" value="pantethn_trn"/>
    <property type="match status" value="1"/>
</dbReference>
<dbReference type="Proteomes" id="UP000786183">
    <property type="component" value="Unassembled WGS sequence"/>
</dbReference>
<gene>
    <name evidence="8" type="primary">acpS</name>
    <name evidence="10" type="ORF">AVCANL283_02275</name>
</gene>
<protein>
    <recommendedName>
        <fullName evidence="8">Holo-[acyl-carrier-protein] synthase</fullName>
        <shortName evidence="8">Holo-ACP synthase</shortName>
        <ecNumber evidence="8">2.7.8.7</ecNumber>
    </recommendedName>
    <alternativeName>
        <fullName evidence="8">4'-phosphopantetheinyl transferase AcpS</fullName>
    </alternativeName>
</protein>
<evidence type="ECO:0000313" key="10">
    <source>
        <dbReference type="EMBL" id="MBZ7986945.1"/>
    </source>
</evidence>
<dbReference type="HAMAP" id="MF_00101">
    <property type="entry name" value="AcpS"/>
    <property type="match status" value="1"/>
</dbReference>
<evidence type="ECO:0000256" key="7">
    <source>
        <dbReference type="ARBA" id="ARBA00023160"/>
    </source>
</evidence>
<comment type="cofactor">
    <cofactor evidence="8">
        <name>Mg(2+)</name>
        <dbReference type="ChEBI" id="CHEBI:18420"/>
    </cofactor>
</comment>
<evidence type="ECO:0000256" key="8">
    <source>
        <dbReference type="HAMAP-Rule" id="MF_00101"/>
    </source>
</evidence>
<keyword evidence="11" id="KW-1185">Reference proteome</keyword>
<keyword evidence="1 8" id="KW-0444">Lipid biosynthesis</keyword>
<keyword evidence="3 8" id="KW-0479">Metal-binding</keyword>
<evidence type="ECO:0000256" key="5">
    <source>
        <dbReference type="ARBA" id="ARBA00022842"/>
    </source>
</evidence>
<comment type="similarity">
    <text evidence="8">Belongs to the P-Pant transferase superfamily. AcpS family.</text>
</comment>
<dbReference type="GO" id="GO:0008897">
    <property type="term" value="F:holo-[acyl-carrier-protein] synthase activity"/>
    <property type="evidence" value="ECO:0007669"/>
    <property type="project" value="UniProtKB-EC"/>
</dbReference>
<evidence type="ECO:0000256" key="1">
    <source>
        <dbReference type="ARBA" id="ARBA00022516"/>
    </source>
</evidence>
<accession>A0ABS7WSJ0</accession>
<keyword evidence="4 8" id="KW-0276">Fatty acid metabolism</keyword>
<evidence type="ECO:0000256" key="4">
    <source>
        <dbReference type="ARBA" id="ARBA00022832"/>
    </source>
</evidence>
<comment type="function">
    <text evidence="8">Transfers the 4'-phosphopantetheine moiety from coenzyme A to a Ser of acyl-carrier-protein.</text>
</comment>
<keyword evidence="5 8" id="KW-0460">Magnesium</keyword>
<dbReference type="EMBL" id="JACGBB010000003">
    <property type="protein sequence ID" value="MBZ7986945.1"/>
    <property type="molecule type" value="Genomic_DNA"/>
</dbReference>